<evidence type="ECO:0000256" key="2">
    <source>
        <dbReference type="ARBA" id="ARBA00022670"/>
    </source>
</evidence>
<dbReference type="InterPro" id="IPR038765">
    <property type="entry name" value="Papain-like_cys_pep_sf"/>
</dbReference>
<keyword evidence="7" id="KW-1185">Reference proteome</keyword>
<dbReference type="GO" id="GO:0008234">
    <property type="term" value="F:cysteine-type peptidase activity"/>
    <property type="evidence" value="ECO:0007669"/>
    <property type="project" value="InterPro"/>
</dbReference>
<dbReference type="Gramene" id="Bo5g043610.1">
    <property type="protein sequence ID" value="Bo5g043610.1"/>
    <property type="gene ID" value="Bo5g043610"/>
</dbReference>
<reference evidence="6 7" key="1">
    <citation type="journal article" date="2014" name="Genome Biol.">
        <title>Transcriptome and methylome profiling reveals relics of genome dominance in the mesopolyploid Brassica oleracea.</title>
        <authorList>
            <person name="Parkin I.A."/>
            <person name="Koh C."/>
            <person name="Tang H."/>
            <person name="Robinson S.J."/>
            <person name="Kagale S."/>
            <person name="Clarke W.E."/>
            <person name="Town C.D."/>
            <person name="Nixon J."/>
            <person name="Krishnakumar V."/>
            <person name="Bidwell S.L."/>
            <person name="Denoeud F."/>
            <person name="Belcram H."/>
            <person name="Links M.G."/>
            <person name="Just J."/>
            <person name="Clarke C."/>
            <person name="Bender T."/>
            <person name="Huebert T."/>
            <person name="Mason A.S."/>
            <person name="Pires J.C."/>
            <person name="Barker G."/>
            <person name="Moore J."/>
            <person name="Walley P.G."/>
            <person name="Manoli S."/>
            <person name="Batley J."/>
            <person name="Edwards D."/>
            <person name="Nelson M.N."/>
            <person name="Wang X."/>
            <person name="Paterson A.H."/>
            <person name="King G."/>
            <person name="Bancroft I."/>
            <person name="Chalhoub B."/>
            <person name="Sharpe A.G."/>
        </authorList>
    </citation>
    <scope>NUCLEOTIDE SEQUENCE</scope>
    <source>
        <strain evidence="6 7">cv. TO1000</strain>
    </source>
</reference>
<dbReference type="Gene3D" id="3.40.395.10">
    <property type="entry name" value="Adenoviral Proteinase, Chain A"/>
    <property type="match status" value="1"/>
</dbReference>
<feature type="compositionally biased region" description="Polar residues" evidence="4">
    <location>
        <begin position="505"/>
        <end position="542"/>
    </location>
</feature>
<comment type="similarity">
    <text evidence="1">Belongs to the peptidase C48 family.</text>
</comment>
<dbReference type="PROSITE" id="PS50600">
    <property type="entry name" value="ULP_PROTEASE"/>
    <property type="match status" value="1"/>
</dbReference>
<evidence type="ECO:0000313" key="7">
    <source>
        <dbReference type="Proteomes" id="UP000032141"/>
    </source>
</evidence>
<dbReference type="HOGENOM" id="CLU_010327_0_0_1"/>
<feature type="region of interest" description="Disordered" evidence="4">
    <location>
        <begin position="504"/>
        <end position="543"/>
    </location>
</feature>
<dbReference type="PANTHER" id="PTHR48449:SF1">
    <property type="entry name" value="DUF1985 DOMAIN-CONTAINING PROTEIN"/>
    <property type="match status" value="1"/>
</dbReference>
<dbReference type="Proteomes" id="UP000032141">
    <property type="component" value="Chromosome C5"/>
</dbReference>
<evidence type="ECO:0000256" key="3">
    <source>
        <dbReference type="ARBA" id="ARBA00022801"/>
    </source>
</evidence>
<evidence type="ECO:0000256" key="4">
    <source>
        <dbReference type="SAM" id="MobiDB-lite"/>
    </source>
</evidence>
<keyword evidence="2" id="KW-0645">Protease</keyword>
<protein>
    <recommendedName>
        <fullName evidence="5">Ubiquitin-like protease family profile domain-containing protein</fullName>
    </recommendedName>
</protein>
<reference evidence="6" key="2">
    <citation type="submission" date="2015-03" db="UniProtKB">
        <authorList>
            <consortium name="EnsemblPlants"/>
        </authorList>
    </citation>
    <scope>IDENTIFICATION</scope>
</reference>
<sequence>MRDLLRGNNKPDKRLPPRLFTTDRSPTGRLNIYSKPDILPFIQHVLMNTKELQYIKNSCFGKLFELPARQCHVSCKLIHAFLTRQLLCEDNNTLWTVFRSDPIRFGLQEFGTITWLPCGEFPTDYDTELEVQSNNIRDPDWVKLFGKEKIVTIADLSHKLETDARMLGWKKLQLALILIVDSVLIAHQQKTRPTLKYVKMVQSVDAFFQHPWGRESFLKTITCMKPPQECKDPIGELVCLLRQDSFRLKGFPLALQLLAFQAVPQLQTIIPAPVDTLSISQLEEPHLPLHSIINYVDILRVEAEQNLAVTSLIQIQSQTQPGWGVWTDVVADERVTYMENLIANHYPFKKHLWPGGDRSGPILIFVPHEEQPAPNRNALKPRKTLKKPSSSRKQRRINNYFPRTGSTRNSNDQVFQMLTKVSTQVSKLRKENKVLRQLIKRRKSRTHNKRSAFHSVICCSKKAHLSHRGCQTDPMVQTTDVPPNKTPPLHHLLNQGLEIFEPFSQEPSSLNNPRYYTSTRKDPQQQLKSITPETSPTKSSSFAEHADSVNAFAATATSKRTSAPILNFDQNQHMKILMYMLAGRHKEMLHREGLAFTTPHLVSEIQELWKRFKPLRRKDLFQWGKRLTELVLKAGEKWMEDVTTIYTPMIWADKHWVGLAINLYMGYVEIMDPQPSLNKDKKVSTFMEALLTAFPYLVKKVAKPQQTQFRGLEPFYWKRMKDIYINERLGDCGPLSIKFMEFHAHGDPAPHMSGITDIAVDDLRKQYAMDVYKTIVLPAYHAPTFP</sequence>
<dbReference type="OMA" id="PRICHAE"/>
<accession>A0A0D3CDB0</accession>
<feature type="domain" description="Ubiquitin-like protease family profile" evidence="5">
    <location>
        <begin position="579"/>
        <end position="743"/>
    </location>
</feature>
<feature type="compositionally biased region" description="Basic residues" evidence="4">
    <location>
        <begin position="379"/>
        <end position="396"/>
    </location>
</feature>
<evidence type="ECO:0000259" key="5">
    <source>
        <dbReference type="PROSITE" id="PS50600"/>
    </source>
</evidence>
<evidence type="ECO:0000313" key="6">
    <source>
        <dbReference type="EnsemblPlants" id="Bo5g043610.1"/>
    </source>
</evidence>
<dbReference type="SUPFAM" id="SSF54001">
    <property type="entry name" value="Cysteine proteinases"/>
    <property type="match status" value="1"/>
</dbReference>
<keyword evidence="3" id="KW-0378">Hydrolase</keyword>
<dbReference type="EnsemblPlants" id="Bo5g043610.1">
    <property type="protein sequence ID" value="Bo5g043610.1"/>
    <property type="gene ID" value="Bo5g043610"/>
</dbReference>
<evidence type="ECO:0000256" key="1">
    <source>
        <dbReference type="ARBA" id="ARBA00005234"/>
    </source>
</evidence>
<dbReference type="PANTHER" id="PTHR48449">
    <property type="entry name" value="DUF1985 DOMAIN-CONTAINING PROTEIN"/>
    <property type="match status" value="1"/>
</dbReference>
<dbReference type="Pfam" id="PF09331">
    <property type="entry name" value="DUF1985"/>
    <property type="match status" value="1"/>
</dbReference>
<dbReference type="InterPro" id="IPR015410">
    <property type="entry name" value="DUF1985"/>
</dbReference>
<organism evidence="6 7">
    <name type="scientific">Brassica oleracea var. oleracea</name>
    <dbReference type="NCBI Taxonomy" id="109376"/>
    <lineage>
        <taxon>Eukaryota</taxon>
        <taxon>Viridiplantae</taxon>
        <taxon>Streptophyta</taxon>
        <taxon>Embryophyta</taxon>
        <taxon>Tracheophyta</taxon>
        <taxon>Spermatophyta</taxon>
        <taxon>Magnoliopsida</taxon>
        <taxon>eudicotyledons</taxon>
        <taxon>Gunneridae</taxon>
        <taxon>Pentapetalae</taxon>
        <taxon>rosids</taxon>
        <taxon>malvids</taxon>
        <taxon>Brassicales</taxon>
        <taxon>Brassicaceae</taxon>
        <taxon>Brassiceae</taxon>
        <taxon>Brassica</taxon>
    </lineage>
</organism>
<dbReference type="AlphaFoldDB" id="A0A0D3CDB0"/>
<feature type="region of interest" description="Disordered" evidence="4">
    <location>
        <begin position="373"/>
        <end position="409"/>
    </location>
</feature>
<dbReference type="InterPro" id="IPR003653">
    <property type="entry name" value="Peptidase_C48_C"/>
</dbReference>
<dbReference type="GO" id="GO:0006508">
    <property type="term" value="P:proteolysis"/>
    <property type="evidence" value="ECO:0007669"/>
    <property type="project" value="UniProtKB-KW"/>
</dbReference>
<proteinExistence type="inferred from homology"/>
<dbReference type="Pfam" id="PF02902">
    <property type="entry name" value="Peptidase_C48"/>
    <property type="match status" value="1"/>
</dbReference>
<name>A0A0D3CDB0_BRAOL</name>